<keyword evidence="3" id="KW-1185">Reference proteome</keyword>
<dbReference type="AlphaFoldDB" id="A0AAV4CWC5"/>
<comment type="caution">
    <text evidence="2">The sequence shown here is derived from an EMBL/GenBank/DDBJ whole genome shotgun (WGS) entry which is preliminary data.</text>
</comment>
<organism evidence="2 3">
    <name type="scientific">Plakobranchus ocellatus</name>
    <dbReference type="NCBI Taxonomy" id="259542"/>
    <lineage>
        <taxon>Eukaryota</taxon>
        <taxon>Metazoa</taxon>
        <taxon>Spiralia</taxon>
        <taxon>Lophotrochozoa</taxon>
        <taxon>Mollusca</taxon>
        <taxon>Gastropoda</taxon>
        <taxon>Heterobranchia</taxon>
        <taxon>Euthyneura</taxon>
        <taxon>Panpulmonata</taxon>
        <taxon>Sacoglossa</taxon>
        <taxon>Placobranchoidea</taxon>
        <taxon>Plakobranchidae</taxon>
        <taxon>Plakobranchus</taxon>
    </lineage>
</organism>
<dbReference type="SUPFAM" id="SSF50630">
    <property type="entry name" value="Acid proteases"/>
    <property type="match status" value="1"/>
</dbReference>
<gene>
    <name evidence="2" type="ORF">PoB_006269400</name>
</gene>
<dbReference type="CDD" id="cd00303">
    <property type="entry name" value="retropepsin_like"/>
    <property type="match status" value="1"/>
</dbReference>
<dbReference type="Pfam" id="PF13975">
    <property type="entry name" value="gag-asp_proteas"/>
    <property type="match status" value="1"/>
</dbReference>
<name>A0AAV4CWC5_9GAST</name>
<proteinExistence type="predicted"/>
<dbReference type="Proteomes" id="UP000735302">
    <property type="component" value="Unassembled WGS sequence"/>
</dbReference>
<evidence type="ECO:0000256" key="1">
    <source>
        <dbReference type="SAM" id="MobiDB-lite"/>
    </source>
</evidence>
<dbReference type="Gene3D" id="2.40.70.10">
    <property type="entry name" value="Acid Proteases"/>
    <property type="match status" value="1"/>
</dbReference>
<dbReference type="InterPro" id="IPR021109">
    <property type="entry name" value="Peptidase_aspartic_dom_sf"/>
</dbReference>
<accession>A0AAV4CWC5</accession>
<evidence type="ECO:0000313" key="3">
    <source>
        <dbReference type="Proteomes" id="UP000735302"/>
    </source>
</evidence>
<evidence type="ECO:0000313" key="2">
    <source>
        <dbReference type="EMBL" id="GFO36189.1"/>
    </source>
</evidence>
<protein>
    <submittedName>
        <fullName evidence="2">Retrovirus-related pol polyprotein from transposon</fullName>
    </submittedName>
</protein>
<sequence length="350" mass="38775">MSHYFGAGGDSNDHADDDDNDKGDDGTDNGSSDHLNSNTLSPLSYLKVQVNRTSPVQALMDTGSSINIISRHLYDTLNSPIHEQSNDSIVVANGQIISVLGTTRLLISSRFGDRYDMFFILENTSHPLILGTPFLHSFKLILNFAHSPCHVTQDCKVRAVNASTVPPNSESIIWAKFSSTVLVGSQGTCVQANPQTSQLLCARAIVTKNPNNRIPVKVFNPTNYDVMIYKGSVICDFQPFENNTTIHLSSTASNTSSLQKSPDDLEKFIKDIGLEASDNLTDPMKLELYQLLFAKRKAFVSKDNPDLGKCDIAEMSIRLKLDARPKHQKPYRLSPDKTKVLEHQLEHLLE</sequence>
<feature type="region of interest" description="Disordered" evidence="1">
    <location>
        <begin position="1"/>
        <end position="38"/>
    </location>
</feature>
<reference evidence="2 3" key="1">
    <citation type="journal article" date="2021" name="Elife">
        <title>Chloroplast acquisition without the gene transfer in kleptoplastic sea slugs, Plakobranchus ocellatus.</title>
        <authorList>
            <person name="Maeda T."/>
            <person name="Takahashi S."/>
            <person name="Yoshida T."/>
            <person name="Shimamura S."/>
            <person name="Takaki Y."/>
            <person name="Nagai Y."/>
            <person name="Toyoda A."/>
            <person name="Suzuki Y."/>
            <person name="Arimoto A."/>
            <person name="Ishii H."/>
            <person name="Satoh N."/>
            <person name="Nishiyama T."/>
            <person name="Hasebe M."/>
            <person name="Maruyama T."/>
            <person name="Minagawa J."/>
            <person name="Obokata J."/>
            <person name="Shigenobu S."/>
        </authorList>
    </citation>
    <scope>NUCLEOTIDE SEQUENCE [LARGE SCALE GENOMIC DNA]</scope>
</reference>
<dbReference type="EMBL" id="BLXT01007044">
    <property type="protein sequence ID" value="GFO36189.1"/>
    <property type="molecule type" value="Genomic_DNA"/>
</dbReference>